<evidence type="ECO:0000313" key="7">
    <source>
        <dbReference type="Proteomes" id="UP000463051"/>
    </source>
</evidence>
<dbReference type="InterPro" id="IPR022272">
    <property type="entry name" value="Lipocalin_CS"/>
</dbReference>
<dbReference type="GO" id="GO:0003700">
    <property type="term" value="F:DNA-binding transcription factor activity"/>
    <property type="evidence" value="ECO:0007669"/>
    <property type="project" value="TreeGrafter"/>
</dbReference>
<dbReference type="Pfam" id="PF00440">
    <property type="entry name" value="TetR_N"/>
    <property type="match status" value="1"/>
</dbReference>
<protein>
    <submittedName>
        <fullName evidence="6">TetR family transcriptional regulator</fullName>
    </submittedName>
</protein>
<dbReference type="SUPFAM" id="SSF48498">
    <property type="entry name" value="Tetracyclin repressor-like, C-terminal domain"/>
    <property type="match status" value="1"/>
</dbReference>
<dbReference type="InterPro" id="IPR023772">
    <property type="entry name" value="DNA-bd_HTH_TetR-type_CS"/>
</dbReference>
<dbReference type="Proteomes" id="UP000463051">
    <property type="component" value="Unassembled WGS sequence"/>
</dbReference>
<dbReference type="Gene3D" id="1.10.357.10">
    <property type="entry name" value="Tetracycline Repressor, domain 2"/>
    <property type="match status" value="1"/>
</dbReference>
<organism evidence="6 7">
    <name type="scientific">Paenibacillus monticola</name>
    <dbReference type="NCBI Taxonomy" id="2666075"/>
    <lineage>
        <taxon>Bacteria</taxon>
        <taxon>Bacillati</taxon>
        <taxon>Bacillota</taxon>
        <taxon>Bacilli</taxon>
        <taxon>Bacillales</taxon>
        <taxon>Paenibacillaceae</taxon>
        <taxon>Paenibacillus</taxon>
    </lineage>
</organism>
<dbReference type="PRINTS" id="PR00455">
    <property type="entry name" value="HTHTETR"/>
</dbReference>
<evidence type="ECO:0000259" key="5">
    <source>
        <dbReference type="PROSITE" id="PS50977"/>
    </source>
</evidence>
<sequence>MTKPSMFLSKTEILDAAEQSLRRFGPDKTSVTDVAKLLGVSHGTLYRHFPSKAILREAVTERWLEESILVPLTEIVNHIAENPLEQLKNYIMKLIELKHLYAEQDPEMFKMYADVTAESADLIDAHVRRIIEQMITLIAMGIETNLIHTTLQTEVLARSIFNATARFHHPAHAYQWLSTDIEQEFSGLWYLLEKGLTAPAK</sequence>
<dbReference type="EMBL" id="WJXB01000004">
    <property type="protein sequence ID" value="MRN54212.1"/>
    <property type="molecule type" value="Genomic_DNA"/>
</dbReference>
<comment type="caution">
    <text evidence="6">The sequence shown here is derived from an EMBL/GenBank/DDBJ whole genome shotgun (WGS) entry which is preliminary data.</text>
</comment>
<dbReference type="InterPro" id="IPR036271">
    <property type="entry name" value="Tet_transcr_reg_TetR-rel_C_sf"/>
</dbReference>
<evidence type="ECO:0000313" key="6">
    <source>
        <dbReference type="EMBL" id="MRN54212.1"/>
    </source>
</evidence>
<dbReference type="PANTHER" id="PTHR30055:SF151">
    <property type="entry name" value="TRANSCRIPTIONAL REGULATORY PROTEIN"/>
    <property type="match status" value="1"/>
</dbReference>
<dbReference type="PROSITE" id="PS00213">
    <property type="entry name" value="LIPOCALIN"/>
    <property type="match status" value="1"/>
</dbReference>
<dbReference type="PROSITE" id="PS50977">
    <property type="entry name" value="HTH_TETR_2"/>
    <property type="match status" value="1"/>
</dbReference>
<keyword evidence="2 4" id="KW-0238">DNA-binding</keyword>
<dbReference type="InterPro" id="IPR041478">
    <property type="entry name" value="TetR_C_27"/>
</dbReference>
<evidence type="ECO:0000256" key="1">
    <source>
        <dbReference type="ARBA" id="ARBA00023015"/>
    </source>
</evidence>
<feature type="DNA-binding region" description="H-T-H motif" evidence="4">
    <location>
        <begin position="30"/>
        <end position="49"/>
    </location>
</feature>
<evidence type="ECO:0000256" key="4">
    <source>
        <dbReference type="PROSITE-ProRule" id="PRU00335"/>
    </source>
</evidence>
<dbReference type="RefSeq" id="WP_154119212.1">
    <property type="nucleotide sequence ID" value="NZ_WJXB01000004.1"/>
</dbReference>
<keyword evidence="1" id="KW-0805">Transcription regulation</keyword>
<feature type="domain" description="HTH tetR-type" evidence="5">
    <location>
        <begin position="7"/>
        <end position="67"/>
    </location>
</feature>
<evidence type="ECO:0000256" key="2">
    <source>
        <dbReference type="ARBA" id="ARBA00023125"/>
    </source>
</evidence>
<dbReference type="AlphaFoldDB" id="A0A7X2H631"/>
<name>A0A7X2H631_9BACL</name>
<dbReference type="PROSITE" id="PS01081">
    <property type="entry name" value="HTH_TETR_1"/>
    <property type="match status" value="1"/>
</dbReference>
<proteinExistence type="predicted"/>
<accession>A0A7X2H631</accession>
<keyword evidence="3" id="KW-0804">Transcription</keyword>
<dbReference type="SUPFAM" id="SSF46689">
    <property type="entry name" value="Homeodomain-like"/>
    <property type="match status" value="1"/>
</dbReference>
<dbReference type="InterPro" id="IPR001647">
    <property type="entry name" value="HTH_TetR"/>
</dbReference>
<dbReference type="PANTHER" id="PTHR30055">
    <property type="entry name" value="HTH-TYPE TRANSCRIPTIONAL REGULATOR RUTR"/>
    <property type="match status" value="1"/>
</dbReference>
<keyword evidence="7" id="KW-1185">Reference proteome</keyword>
<dbReference type="InterPro" id="IPR050109">
    <property type="entry name" value="HTH-type_TetR-like_transc_reg"/>
</dbReference>
<dbReference type="Pfam" id="PF17935">
    <property type="entry name" value="TetR_C_27"/>
    <property type="match status" value="1"/>
</dbReference>
<gene>
    <name evidence="6" type="ORF">GJB61_14590</name>
</gene>
<dbReference type="GO" id="GO:0000976">
    <property type="term" value="F:transcription cis-regulatory region binding"/>
    <property type="evidence" value="ECO:0007669"/>
    <property type="project" value="TreeGrafter"/>
</dbReference>
<reference evidence="6 7" key="1">
    <citation type="submission" date="2019-11" db="EMBL/GenBank/DDBJ databases">
        <title>Paenibacillus monticola sp. nov., a novel PGPR strain isolated from mountain sample in China.</title>
        <authorList>
            <person name="Zhao Q."/>
            <person name="Li H.-P."/>
            <person name="Zhang J.-L."/>
        </authorList>
    </citation>
    <scope>NUCLEOTIDE SEQUENCE [LARGE SCALE GENOMIC DNA]</scope>
    <source>
        <strain evidence="6 7">LC-T2</strain>
    </source>
</reference>
<dbReference type="InterPro" id="IPR009057">
    <property type="entry name" value="Homeodomain-like_sf"/>
</dbReference>
<evidence type="ECO:0000256" key="3">
    <source>
        <dbReference type="ARBA" id="ARBA00023163"/>
    </source>
</evidence>